<feature type="compositionally biased region" description="Low complexity" evidence="1">
    <location>
        <begin position="167"/>
        <end position="180"/>
    </location>
</feature>
<name>A0A6C0BL56_9ZZZZ</name>
<feature type="compositionally biased region" description="Acidic residues" evidence="1">
    <location>
        <begin position="181"/>
        <end position="222"/>
    </location>
</feature>
<protein>
    <recommendedName>
        <fullName evidence="3">S1 motif domain-containing protein</fullName>
    </recommendedName>
</protein>
<evidence type="ECO:0000313" key="2">
    <source>
        <dbReference type="EMBL" id="QHS92033.1"/>
    </source>
</evidence>
<sequence length="222" mass="24531">MEYTAIFEERVPLTPRDLGKNIENIDDILLDKMSTRLENKCSRHGFVLPGTLKILSRSMGYVEKGRFTGDIVYHIQAEGKVLNPPTGIIIQGIVIRKNKMGMYVSFDDAIRVILPRDLHIGNEEFEAAEVGEVVKVEIQKSRFQVNDPYILSVGLFRGSIKGAPASAPASASASAFASAEAEAEVGEEEAEAGEEEEEEKQEEEEEVGEEEEEEEAEAVEAQ</sequence>
<accession>A0A6C0BL56</accession>
<evidence type="ECO:0008006" key="3">
    <source>
        <dbReference type="Google" id="ProtNLM"/>
    </source>
</evidence>
<dbReference type="EMBL" id="MN739167">
    <property type="protein sequence ID" value="QHS92033.1"/>
    <property type="molecule type" value="Genomic_DNA"/>
</dbReference>
<feature type="region of interest" description="Disordered" evidence="1">
    <location>
        <begin position="167"/>
        <end position="222"/>
    </location>
</feature>
<dbReference type="AlphaFoldDB" id="A0A6C0BL56"/>
<proteinExistence type="predicted"/>
<organism evidence="2">
    <name type="scientific">viral metagenome</name>
    <dbReference type="NCBI Taxonomy" id="1070528"/>
    <lineage>
        <taxon>unclassified sequences</taxon>
        <taxon>metagenomes</taxon>
        <taxon>organismal metagenomes</taxon>
    </lineage>
</organism>
<reference evidence="2" key="1">
    <citation type="journal article" date="2020" name="Nature">
        <title>Giant virus diversity and host interactions through global metagenomics.</title>
        <authorList>
            <person name="Schulz F."/>
            <person name="Roux S."/>
            <person name="Paez-Espino D."/>
            <person name="Jungbluth S."/>
            <person name="Walsh D.A."/>
            <person name="Denef V.J."/>
            <person name="McMahon K.D."/>
            <person name="Konstantinidis K.T."/>
            <person name="Eloe-Fadrosh E.A."/>
            <person name="Kyrpides N.C."/>
            <person name="Woyke T."/>
        </authorList>
    </citation>
    <scope>NUCLEOTIDE SEQUENCE</scope>
    <source>
        <strain evidence="2">GVMAG-M-3300013285-6</strain>
    </source>
</reference>
<evidence type="ECO:0000256" key="1">
    <source>
        <dbReference type="SAM" id="MobiDB-lite"/>
    </source>
</evidence>